<sequence>MSNNELRPYYDPSSFDAGYSVTYRPGLGVLYPDGKSIVDTIFNNDSSKSASELLKFKNGTSRTLIRAARGSAARHSAGGNMGQSFWHSVNSSSEILTHFLKKLARNYFKVILNQPFDIVRVLLQIGVFDVSSLSNIGSGKLEGKSVKEKKSKKKRSEYDEQGDSADYFFSNNSTYKSKSIGLNDEEGEDVEDDVEEYEVPVVDVKHIQPLSLHTIDVMSSILSKEGTTSLWKATNVSYIYQALSATLESWLTGFFAPFLEIPDPFYIDINYSPDPFKSFVLILVASITTGIILAPLDLIRTKLIITNIPATAQERYEAESRWPGLKRSLRDNIKMLKFYFCPIQLLFPTILNSTANKFIKNFVPYLMVTRHEIGSGGVSIHPIYDSSLRFLSEFIDLIVKLPVETLLRRAQTSYLVSKSTNDKFRDSNGLEINESDMIVKFVGYKGYWSSLVSSVYTDSKNDNSGLESLFRGWKIGALNIFARWGFKVINSDSKFVEEKF</sequence>
<evidence type="ECO:0000256" key="2">
    <source>
        <dbReference type="ARBA" id="ARBA00022692"/>
    </source>
</evidence>
<dbReference type="Proteomes" id="UP001360560">
    <property type="component" value="Unassembled WGS sequence"/>
</dbReference>
<accession>A0AAV5QW38</accession>
<evidence type="ECO:0000256" key="1">
    <source>
        <dbReference type="ARBA" id="ARBA00004370"/>
    </source>
</evidence>
<evidence type="ECO:0000313" key="5">
    <source>
        <dbReference type="EMBL" id="GMM38792.1"/>
    </source>
</evidence>
<gene>
    <name evidence="5" type="ORF">DASC09_061310</name>
</gene>
<keyword evidence="6" id="KW-1185">Reference proteome</keyword>
<evidence type="ECO:0000256" key="3">
    <source>
        <dbReference type="ARBA" id="ARBA00022989"/>
    </source>
</evidence>
<dbReference type="AlphaFoldDB" id="A0AAV5QW38"/>
<keyword evidence="3" id="KW-1133">Transmembrane helix</keyword>
<dbReference type="InterPro" id="IPR023395">
    <property type="entry name" value="MCP_dom_sf"/>
</dbReference>
<comment type="caution">
    <text evidence="5">The sequence shown here is derived from an EMBL/GenBank/DDBJ whole genome shotgun (WGS) entry which is preliminary data.</text>
</comment>
<dbReference type="EMBL" id="BTFZ01000020">
    <property type="protein sequence ID" value="GMM38792.1"/>
    <property type="molecule type" value="Genomic_DNA"/>
</dbReference>
<keyword evidence="2" id="KW-0812">Transmembrane</keyword>
<reference evidence="5 6" key="1">
    <citation type="journal article" date="2023" name="Elife">
        <title>Identification of key yeast species and microbe-microbe interactions impacting larval growth of Drosophila in the wild.</title>
        <authorList>
            <person name="Mure A."/>
            <person name="Sugiura Y."/>
            <person name="Maeda R."/>
            <person name="Honda K."/>
            <person name="Sakurai N."/>
            <person name="Takahashi Y."/>
            <person name="Watada M."/>
            <person name="Katoh T."/>
            <person name="Gotoh A."/>
            <person name="Gotoh Y."/>
            <person name="Taniguchi I."/>
            <person name="Nakamura K."/>
            <person name="Hayashi T."/>
            <person name="Katayama T."/>
            <person name="Uemura T."/>
            <person name="Hattori Y."/>
        </authorList>
    </citation>
    <scope>NUCLEOTIDE SEQUENCE [LARGE SCALE GENOMIC DNA]</scope>
    <source>
        <strain evidence="5 6">SC-9</strain>
    </source>
</reference>
<proteinExistence type="predicted"/>
<dbReference type="GO" id="GO:0016020">
    <property type="term" value="C:membrane"/>
    <property type="evidence" value="ECO:0007669"/>
    <property type="project" value="UniProtKB-SubCell"/>
</dbReference>
<dbReference type="RefSeq" id="XP_064855787.1">
    <property type="nucleotide sequence ID" value="XM_064999715.1"/>
</dbReference>
<protein>
    <submittedName>
        <fullName evidence="5">Ugo1 protein</fullName>
    </submittedName>
</protein>
<organism evidence="5 6">
    <name type="scientific">Saccharomycopsis crataegensis</name>
    <dbReference type="NCBI Taxonomy" id="43959"/>
    <lineage>
        <taxon>Eukaryota</taxon>
        <taxon>Fungi</taxon>
        <taxon>Dikarya</taxon>
        <taxon>Ascomycota</taxon>
        <taxon>Saccharomycotina</taxon>
        <taxon>Saccharomycetes</taxon>
        <taxon>Saccharomycopsidaceae</taxon>
        <taxon>Saccharomycopsis</taxon>
    </lineage>
</organism>
<dbReference type="GeneID" id="90076780"/>
<comment type="subcellular location">
    <subcellularLocation>
        <location evidence="1">Membrane</location>
    </subcellularLocation>
</comment>
<keyword evidence="4" id="KW-0472">Membrane</keyword>
<dbReference type="Gene3D" id="1.50.40.10">
    <property type="entry name" value="Mitochondrial carrier domain"/>
    <property type="match status" value="1"/>
</dbReference>
<name>A0AAV5QW38_9ASCO</name>
<dbReference type="SUPFAM" id="SSF103506">
    <property type="entry name" value="Mitochondrial carrier"/>
    <property type="match status" value="1"/>
</dbReference>
<evidence type="ECO:0000313" key="6">
    <source>
        <dbReference type="Proteomes" id="UP001360560"/>
    </source>
</evidence>
<evidence type="ECO:0000256" key="4">
    <source>
        <dbReference type="ARBA" id="ARBA00023136"/>
    </source>
</evidence>